<dbReference type="Proteomes" id="UP000035929">
    <property type="component" value="Unassembled WGS sequence"/>
</dbReference>
<dbReference type="PATRIC" id="fig|270351.6.peg.6524"/>
<sequence>MRRVGIESVGIYAGRAVLDVGMLAAARGLDSARFQNLLMRRKSVALPVEDPVSFAVNAAKPMIDRMSPAERGRIRHLVVATESGIDFGKAMSSYVQRHLGLGRACRSFEVKHACFGGTAALQIAAACIRAAARPDERALVITTDLARPLPHTYAEPSQGAAAVALLVGPEPRLLDLEPLTGSCSYEVMDSCRPAADIETGDPDLSLLSYLDCIRGAFADYQQATGADFAAHFDGLAFHTPFGGMAKGAHRTMMREQKRLPPAAIEADFERRLRPSLTYCAEVGNIYSGSVMLAMCGAVEALAARPPSGPPPRLGLFSYGSGCCSEFYSGLVPPGAAAALAESGLDAIARRRPLTMPDYERLLDLNRRAMFGVAEMDLPPEEAGPLYRETLAGSGLLVLRRISQYHREYDWA</sequence>
<dbReference type="CDD" id="cd00827">
    <property type="entry name" value="init_cond_enzymes"/>
    <property type="match status" value="1"/>
</dbReference>
<evidence type="ECO:0000313" key="5">
    <source>
        <dbReference type="EMBL" id="KMO36975.1"/>
    </source>
</evidence>
<evidence type="ECO:0000313" key="6">
    <source>
        <dbReference type="Proteomes" id="UP000035929"/>
    </source>
</evidence>
<feature type="domain" description="Hydroxymethylglutaryl-coenzyme A synthase N-terminal" evidence="3">
    <location>
        <begin position="3"/>
        <end position="170"/>
    </location>
</feature>
<comment type="caution">
    <text evidence="5">The sequence shown here is derived from an EMBL/GenBank/DDBJ whole genome shotgun (WGS) entry which is preliminary data.</text>
</comment>
<dbReference type="AlphaFoldDB" id="A0A0J6SP26"/>
<proteinExistence type="inferred from homology"/>
<feature type="domain" description="Hydroxymethylglutaryl-coenzyme A synthase C-terminal" evidence="4">
    <location>
        <begin position="267"/>
        <end position="333"/>
    </location>
</feature>
<keyword evidence="2" id="KW-0808">Transferase</keyword>
<dbReference type="EMBL" id="LABX01000062">
    <property type="protein sequence ID" value="KMO36975.1"/>
    <property type="molecule type" value="Genomic_DNA"/>
</dbReference>
<evidence type="ECO:0000259" key="3">
    <source>
        <dbReference type="Pfam" id="PF01154"/>
    </source>
</evidence>
<name>A0A0J6SP26_9HYPH</name>
<dbReference type="SUPFAM" id="SSF53901">
    <property type="entry name" value="Thiolase-like"/>
    <property type="match status" value="2"/>
</dbReference>
<dbReference type="OrthoDB" id="9769523at2"/>
<dbReference type="PANTHER" id="PTHR43323">
    <property type="entry name" value="3-HYDROXY-3-METHYLGLUTARYL COENZYME A SYNTHASE"/>
    <property type="match status" value="1"/>
</dbReference>
<dbReference type="Pfam" id="PF01154">
    <property type="entry name" value="HMG_CoA_synt_N"/>
    <property type="match status" value="1"/>
</dbReference>
<dbReference type="GO" id="GO:0006084">
    <property type="term" value="P:acetyl-CoA metabolic process"/>
    <property type="evidence" value="ECO:0007669"/>
    <property type="project" value="InterPro"/>
</dbReference>
<dbReference type="Gene3D" id="3.40.47.10">
    <property type="match status" value="2"/>
</dbReference>
<gene>
    <name evidence="5" type="ORF">VP06_08825</name>
</gene>
<comment type="similarity">
    <text evidence="1">Belongs to the thiolase-like superfamily. HMG-CoA synthase family.</text>
</comment>
<dbReference type="GO" id="GO:0004421">
    <property type="term" value="F:hydroxymethylglutaryl-CoA synthase activity"/>
    <property type="evidence" value="ECO:0007669"/>
    <property type="project" value="InterPro"/>
</dbReference>
<evidence type="ECO:0008006" key="7">
    <source>
        <dbReference type="Google" id="ProtNLM"/>
    </source>
</evidence>
<reference evidence="5 6" key="1">
    <citation type="submission" date="2015-03" db="EMBL/GenBank/DDBJ databases">
        <title>Genome sequencing of Methylobacterium aquaticum DSM16371 type strain.</title>
        <authorList>
            <person name="Chaudhry V."/>
            <person name="Patil P.B."/>
        </authorList>
    </citation>
    <scope>NUCLEOTIDE SEQUENCE [LARGE SCALE GENOMIC DNA]</scope>
    <source>
        <strain evidence="5 6">DSM 16371</strain>
    </source>
</reference>
<evidence type="ECO:0000259" key="4">
    <source>
        <dbReference type="Pfam" id="PF08540"/>
    </source>
</evidence>
<dbReference type="RefSeq" id="WP_048463408.1">
    <property type="nucleotide sequence ID" value="NZ_LABX01000062.1"/>
</dbReference>
<organism evidence="5 6">
    <name type="scientific">Methylobacterium aquaticum</name>
    <dbReference type="NCBI Taxonomy" id="270351"/>
    <lineage>
        <taxon>Bacteria</taxon>
        <taxon>Pseudomonadati</taxon>
        <taxon>Pseudomonadota</taxon>
        <taxon>Alphaproteobacteria</taxon>
        <taxon>Hyphomicrobiales</taxon>
        <taxon>Methylobacteriaceae</taxon>
        <taxon>Methylobacterium</taxon>
    </lineage>
</organism>
<dbReference type="InterPro" id="IPR013528">
    <property type="entry name" value="HMG_CoA_synth_N"/>
</dbReference>
<protein>
    <recommendedName>
        <fullName evidence="7">3-hydroxy-3-methylglutaryl-ACP synthase</fullName>
    </recommendedName>
</protein>
<dbReference type="InterPro" id="IPR016039">
    <property type="entry name" value="Thiolase-like"/>
</dbReference>
<dbReference type="Pfam" id="PF08540">
    <property type="entry name" value="HMG_CoA_synt_C"/>
    <property type="match status" value="1"/>
</dbReference>
<evidence type="ECO:0000256" key="1">
    <source>
        <dbReference type="ARBA" id="ARBA00007061"/>
    </source>
</evidence>
<dbReference type="InterPro" id="IPR013746">
    <property type="entry name" value="HMG_CoA_synt_C_dom"/>
</dbReference>
<accession>A0A0J6SP26</accession>
<dbReference type="PANTHER" id="PTHR43323:SF2">
    <property type="entry name" value="HYDROXYMETHYLGLUTARYL-COA SYNTHASE"/>
    <property type="match status" value="1"/>
</dbReference>
<evidence type="ECO:0000256" key="2">
    <source>
        <dbReference type="ARBA" id="ARBA00022679"/>
    </source>
</evidence>